<comment type="function">
    <text evidence="7">Hydrolyzes ribosome-free peptidyl-tRNAs (with 1 or more amino acids incorporated), which drop off the ribosome during protein synthesis, or as a result of ribosome stalling.</text>
</comment>
<gene>
    <name evidence="7 9" type="primary">pth</name>
    <name evidence="9" type="ORF">HMPREF0551_2500</name>
</gene>
<keyword evidence="10" id="KW-1185">Reference proteome</keyword>
<comment type="caution">
    <text evidence="9">The sequence shown here is derived from an EMBL/GenBank/DDBJ whole genome shotgun (WGS) entry which is preliminary data.</text>
</comment>
<keyword evidence="3 7" id="KW-0378">Hydrolase</keyword>
<evidence type="ECO:0000313" key="9">
    <source>
        <dbReference type="EMBL" id="EFV93810.1"/>
    </source>
</evidence>
<dbReference type="GO" id="GO:0004045">
    <property type="term" value="F:peptidyl-tRNA hydrolase activity"/>
    <property type="evidence" value="ECO:0007669"/>
    <property type="project" value="UniProtKB-UniRule"/>
</dbReference>
<dbReference type="RefSeq" id="WP_005674959.1">
    <property type="nucleotide sequence ID" value="NZ_CP146288.1"/>
</dbReference>
<dbReference type="Pfam" id="PF01195">
    <property type="entry name" value="Pept_tRNA_hydro"/>
    <property type="match status" value="1"/>
</dbReference>
<dbReference type="PANTHER" id="PTHR17224:SF1">
    <property type="entry name" value="PEPTIDYL-TRNA HYDROLASE"/>
    <property type="match status" value="1"/>
</dbReference>
<feature type="region of interest" description="Disordered" evidence="8">
    <location>
        <begin position="193"/>
        <end position="216"/>
    </location>
</feature>
<evidence type="ECO:0000256" key="2">
    <source>
        <dbReference type="ARBA" id="ARBA00022555"/>
    </source>
</evidence>
<dbReference type="CDD" id="cd00462">
    <property type="entry name" value="PTH"/>
    <property type="match status" value="1"/>
</dbReference>
<dbReference type="HAMAP" id="MF_00083">
    <property type="entry name" value="Pept_tRNA_hydro_bact"/>
    <property type="match status" value="1"/>
</dbReference>
<feature type="binding site" evidence="7">
    <location>
        <position position="70"/>
    </location>
    <ligand>
        <name>tRNA</name>
        <dbReference type="ChEBI" id="CHEBI:17843"/>
    </ligand>
</feature>
<evidence type="ECO:0000256" key="5">
    <source>
        <dbReference type="ARBA" id="ARBA00038063"/>
    </source>
</evidence>
<comment type="catalytic activity">
    <reaction evidence="7">
        <text>an N-acyl-L-alpha-aminoacyl-tRNA + H2O = an N-acyl-L-amino acid + a tRNA + H(+)</text>
        <dbReference type="Rhea" id="RHEA:54448"/>
        <dbReference type="Rhea" id="RHEA-COMP:10123"/>
        <dbReference type="Rhea" id="RHEA-COMP:13883"/>
        <dbReference type="ChEBI" id="CHEBI:15377"/>
        <dbReference type="ChEBI" id="CHEBI:15378"/>
        <dbReference type="ChEBI" id="CHEBI:59874"/>
        <dbReference type="ChEBI" id="CHEBI:78442"/>
        <dbReference type="ChEBI" id="CHEBI:138191"/>
        <dbReference type="EC" id="3.1.1.29"/>
    </reaction>
</comment>
<feature type="binding site" evidence="7">
    <location>
        <position position="17"/>
    </location>
    <ligand>
        <name>tRNA</name>
        <dbReference type="ChEBI" id="CHEBI:17843"/>
    </ligand>
</feature>
<evidence type="ECO:0000313" key="10">
    <source>
        <dbReference type="Proteomes" id="UP000011021"/>
    </source>
</evidence>
<organism evidence="9 10">
    <name type="scientific">Lautropia mirabilis ATCC 51599</name>
    <dbReference type="NCBI Taxonomy" id="887898"/>
    <lineage>
        <taxon>Bacteria</taxon>
        <taxon>Pseudomonadati</taxon>
        <taxon>Pseudomonadota</taxon>
        <taxon>Betaproteobacteria</taxon>
        <taxon>Burkholderiales</taxon>
        <taxon>Burkholderiaceae</taxon>
        <taxon>Lautropia</taxon>
    </lineage>
</organism>
<evidence type="ECO:0000256" key="4">
    <source>
        <dbReference type="ARBA" id="ARBA00022884"/>
    </source>
</evidence>
<dbReference type="eggNOG" id="COG0193">
    <property type="taxonomic scope" value="Bacteria"/>
</dbReference>
<dbReference type="EMBL" id="AEQP01000023">
    <property type="protein sequence ID" value="EFV93810.1"/>
    <property type="molecule type" value="Genomic_DNA"/>
</dbReference>
<comment type="subcellular location">
    <subcellularLocation>
        <location evidence="7">Cytoplasm</location>
    </subcellularLocation>
</comment>
<feature type="active site" description="Proton acceptor" evidence="7">
    <location>
        <position position="22"/>
    </location>
</feature>
<protein>
    <recommendedName>
        <fullName evidence="6 7">Peptidyl-tRNA hydrolase</fullName>
        <shortName evidence="7">Pth</shortName>
        <ecNumber evidence="1 7">3.1.1.29</ecNumber>
    </recommendedName>
</protein>
<dbReference type="Proteomes" id="UP000011021">
    <property type="component" value="Unassembled WGS sequence"/>
</dbReference>
<accession>E7S0N6</accession>
<dbReference type="SUPFAM" id="SSF53178">
    <property type="entry name" value="Peptidyl-tRNA hydrolase-like"/>
    <property type="match status" value="1"/>
</dbReference>
<dbReference type="EC" id="3.1.1.29" evidence="1 7"/>
<feature type="site" description="Discriminates between blocked and unblocked aminoacyl-tRNA" evidence="7">
    <location>
        <position position="12"/>
    </location>
</feature>
<feature type="binding site" evidence="7">
    <location>
        <position position="115"/>
    </location>
    <ligand>
        <name>tRNA</name>
        <dbReference type="ChEBI" id="CHEBI:17843"/>
    </ligand>
</feature>
<dbReference type="PROSITE" id="PS01196">
    <property type="entry name" value="PEPT_TRNA_HYDROL_2"/>
    <property type="match status" value="1"/>
</dbReference>
<evidence type="ECO:0000256" key="1">
    <source>
        <dbReference type="ARBA" id="ARBA00013260"/>
    </source>
</evidence>
<dbReference type="FunFam" id="3.40.50.1470:FF:000001">
    <property type="entry name" value="Peptidyl-tRNA hydrolase"/>
    <property type="match status" value="1"/>
</dbReference>
<dbReference type="GO" id="GO:0005737">
    <property type="term" value="C:cytoplasm"/>
    <property type="evidence" value="ECO:0007669"/>
    <property type="project" value="UniProtKB-SubCell"/>
</dbReference>
<feature type="compositionally biased region" description="Basic and acidic residues" evidence="8">
    <location>
        <begin position="206"/>
        <end position="216"/>
    </location>
</feature>
<dbReference type="GO" id="GO:0072344">
    <property type="term" value="P:rescue of stalled ribosome"/>
    <property type="evidence" value="ECO:0007669"/>
    <property type="project" value="UniProtKB-UniRule"/>
</dbReference>
<dbReference type="GO" id="GO:0006515">
    <property type="term" value="P:protein quality control for misfolded or incompletely synthesized proteins"/>
    <property type="evidence" value="ECO:0007669"/>
    <property type="project" value="UniProtKB-UniRule"/>
</dbReference>
<comment type="similarity">
    <text evidence="5 7">Belongs to the PTH family.</text>
</comment>
<keyword evidence="7" id="KW-0963">Cytoplasm</keyword>
<keyword evidence="4 7" id="KW-0694">RNA-binding</keyword>
<dbReference type="STRING" id="887898.HMPREF0551_2500"/>
<dbReference type="Gene3D" id="3.40.50.1470">
    <property type="entry name" value="Peptidyl-tRNA hydrolase"/>
    <property type="match status" value="1"/>
</dbReference>
<feature type="binding site" evidence="7">
    <location>
        <position position="68"/>
    </location>
    <ligand>
        <name>tRNA</name>
        <dbReference type="ChEBI" id="CHEBI:17843"/>
    </ligand>
</feature>
<keyword evidence="2 7" id="KW-0820">tRNA-binding</keyword>
<comment type="subunit">
    <text evidence="7">Monomer.</text>
</comment>
<feature type="site" description="Stabilizes the basic form of H active site to accept a proton" evidence="7">
    <location>
        <position position="95"/>
    </location>
</feature>
<comment type="function">
    <text evidence="7">Catalyzes the release of premature peptidyl moieties from peptidyl-tRNA molecules trapped in stalled 50S ribosomal subunits, and thus maintains levels of free tRNAs and 50S ribosomes.</text>
</comment>
<proteinExistence type="inferred from homology"/>
<evidence type="ECO:0000256" key="7">
    <source>
        <dbReference type="HAMAP-Rule" id="MF_00083"/>
    </source>
</evidence>
<reference evidence="9 10" key="1">
    <citation type="submission" date="2010-12" db="EMBL/GenBank/DDBJ databases">
        <authorList>
            <person name="Muzny D."/>
            <person name="Qin X."/>
            <person name="Deng J."/>
            <person name="Jiang H."/>
            <person name="Liu Y."/>
            <person name="Qu J."/>
            <person name="Song X.-Z."/>
            <person name="Zhang L."/>
            <person name="Thornton R."/>
            <person name="Coyle M."/>
            <person name="Francisco L."/>
            <person name="Jackson L."/>
            <person name="Javaid M."/>
            <person name="Korchina V."/>
            <person name="Kovar C."/>
            <person name="Mata R."/>
            <person name="Mathew T."/>
            <person name="Ngo R."/>
            <person name="Nguyen L."/>
            <person name="Nguyen N."/>
            <person name="Okwuonu G."/>
            <person name="Ongeri F."/>
            <person name="Pham C."/>
            <person name="Simmons D."/>
            <person name="Wilczek-Boney K."/>
            <person name="Hale W."/>
            <person name="Jakkamsetti A."/>
            <person name="Pham P."/>
            <person name="Ruth R."/>
            <person name="San Lucas F."/>
            <person name="Warren J."/>
            <person name="Zhang J."/>
            <person name="Zhao Z."/>
            <person name="Zhou C."/>
            <person name="Zhu D."/>
            <person name="Lee S."/>
            <person name="Bess C."/>
            <person name="Blankenburg K."/>
            <person name="Forbes L."/>
            <person name="Fu Q."/>
            <person name="Gubbala S."/>
            <person name="Hirani K."/>
            <person name="Jayaseelan J.C."/>
            <person name="Lara F."/>
            <person name="Munidasa M."/>
            <person name="Palculict T."/>
            <person name="Patil S."/>
            <person name="Pu L.-L."/>
            <person name="Saada N."/>
            <person name="Tang L."/>
            <person name="Weissenberger G."/>
            <person name="Zhu Y."/>
            <person name="Hemphill L."/>
            <person name="Shang Y."/>
            <person name="Youmans B."/>
            <person name="Ayvaz T."/>
            <person name="Ross M."/>
            <person name="Santibanez J."/>
            <person name="Aqrawi P."/>
            <person name="Gross S."/>
            <person name="Joshi V."/>
            <person name="Fowler G."/>
            <person name="Nazareth L."/>
            <person name="Reid J."/>
            <person name="Worley K."/>
            <person name="Petrosino J."/>
            <person name="Highlander S."/>
            <person name="Gibbs R."/>
        </authorList>
    </citation>
    <scope>NUCLEOTIDE SEQUENCE [LARGE SCALE GENOMIC DNA]</scope>
    <source>
        <strain evidence="9 10">ATCC 51599</strain>
    </source>
</reference>
<dbReference type="InterPro" id="IPR036416">
    <property type="entry name" value="Pept_tRNA_hydro_sf"/>
</dbReference>
<dbReference type="InterPro" id="IPR001328">
    <property type="entry name" value="Pept_tRNA_hydro"/>
</dbReference>
<dbReference type="HOGENOM" id="CLU_062456_3_1_4"/>
<dbReference type="AlphaFoldDB" id="E7S0N6"/>
<sequence length="216" mass="23913">MNAPRLIVGLGNPTDQHAHDRHNAGFWFIDALLRHYPGQMRPDAKFLGDVGEVRIGTQVVRLLKPMTYMNRSGQSVGALARFYRLEPADILVAYDELDLMPGSARLKLGGSSTHNGLRDITAHLGTPRYWRLRLGIGHPRSLNLNKSVVDFVLGKPSQSDQQLIDQATDRSVDHLPILMRDGWEIATQQLHGADPAMQQAKAARKGSPEAKPTDSL</sequence>
<dbReference type="InterPro" id="IPR018171">
    <property type="entry name" value="Pept_tRNA_hydro_CS"/>
</dbReference>
<name>E7S0N6_9BURK</name>
<evidence type="ECO:0000256" key="6">
    <source>
        <dbReference type="ARBA" id="ARBA00050038"/>
    </source>
</evidence>
<evidence type="ECO:0000256" key="8">
    <source>
        <dbReference type="SAM" id="MobiDB-lite"/>
    </source>
</evidence>
<evidence type="ECO:0000256" key="3">
    <source>
        <dbReference type="ARBA" id="ARBA00022801"/>
    </source>
</evidence>
<dbReference type="GO" id="GO:0000049">
    <property type="term" value="F:tRNA binding"/>
    <property type="evidence" value="ECO:0007669"/>
    <property type="project" value="UniProtKB-UniRule"/>
</dbReference>
<dbReference type="NCBIfam" id="TIGR00447">
    <property type="entry name" value="pth"/>
    <property type="match status" value="1"/>
</dbReference>
<dbReference type="PANTHER" id="PTHR17224">
    <property type="entry name" value="PEPTIDYL-TRNA HYDROLASE"/>
    <property type="match status" value="1"/>
</dbReference>